<feature type="compositionally biased region" description="Acidic residues" evidence="1">
    <location>
        <begin position="604"/>
        <end position="627"/>
    </location>
</feature>
<evidence type="ECO:0000313" key="2">
    <source>
        <dbReference type="EnsemblMetazoa" id="PPA38858.1"/>
    </source>
</evidence>
<dbReference type="InterPro" id="IPR052408">
    <property type="entry name" value="Exonuclease_MUT-7-like"/>
</dbReference>
<reference evidence="2" key="2">
    <citation type="submission" date="2022-06" db="UniProtKB">
        <authorList>
            <consortium name="EnsemblMetazoa"/>
        </authorList>
    </citation>
    <scope>IDENTIFICATION</scope>
    <source>
        <strain evidence="2">PS312</strain>
    </source>
</reference>
<evidence type="ECO:0000313" key="3">
    <source>
        <dbReference type="Proteomes" id="UP000005239"/>
    </source>
</evidence>
<dbReference type="Gene3D" id="3.30.420.10">
    <property type="entry name" value="Ribonuclease H-like superfamily/Ribonuclease H"/>
    <property type="match status" value="1"/>
</dbReference>
<organism evidence="2 3">
    <name type="scientific">Pristionchus pacificus</name>
    <name type="common">Parasitic nematode worm</name>
    <dbReference type="NCBI Taxonomy" id="54126"/>
    <lineage>
        <taxon>Eukaryota</taxon>
        <taxon>Metazoa</taxon>
        <taxon>Ecdysozoa</taxon>
        <taxon>Nematoda</taxon>
        <taxon>Chromadorea</taxon>
        <taxon>Rhabditida</taxon>
        <taxon>Rhabditina</taxon>
        <taxon>Diplogasteromorpha</taxon>
        <taxon>Diplogasteroidea</taxon>
        <taxon>Neodiplogasteridae</taxon>
        <taxon>Pristionchus</taxon>
    </lineage>
</organism>
<dbReference type="InterPro" id="IPR036397">
    <property type="entry name" value="RNaseH_sf"/>
</dbReference>
<dbReference type="InterPro" id="IPR002562">
    <property type="entry name" value="3'-5'_exonuclease_dom"/>
</dbReference>
<sequence>MQQYAMLPVISNSMSWAHRPPPLMDMYPPQPSSNFQYLRQLLENEILSFCTLPRSEAETRTLSKDKEARGDHLPNFPFENIGKALVRKYGLSLAVDQLTDILHFMPEYNNIRPSGHLYTQGGLTKSTSISPIVFHILFKVIVVPDPTDRRPEGKTKKNMKRAPRQMLNNLTDTQTSRIFNAIVAIDVNVEAKVLSKAVFMLQLRDKMGTYGPYAVRAVTEGWASFASTIFFMHNPSFSSYFDSPEVIRTALCLGPLRATTVESFAMNRSKEFREGCRQMLHNAELTAACHSFLSFCPQHLVHRYGAIRFEANIRLLMDEMRGELKHDQLINPGWAFAAIKKYAKKTFQDKVSTLFYVYSSNQFSYEEWAYENLHELFWTILYQRPNLRKNIIQACKPENEQYAAYWQRISTANASIADVPRDIPLVTGDPLDVSIVPGGPFLSFSNEMHELIFVNTAKLLNEMSSEIERRAEGPDGVMLALDAEWSAYESYAAASILQISLDDVSYIVDVDVLPRDVVRPFIEMLFAHPKILKLGFQFHEDLAQLRMAKSLRGCAALYRPKNLSCILKLIVHLTEESEKRPNATEILEEFGVSIGRSEKKEEEGGGDEEGEDEKDEKEVDKELDEANADTSTDSVGVIEKPAAVTRVRPSTVVTRVSTRSLSSLCESLLGLPLDKREQCSVWTRRPLRALQLRYAAMDAFCLLLLHARCKKWAEKLGMPMEDMMSRHFESNCSLPLFIGD</sequence>
<dbReference type="OrthoDB" id="18193at2759"/>
<dbReference type="GO" id="GO:0003676">
    <property type="term" value="F:nucleic acid binding"/>
    <property type="evidence" value="ECO:0007669"/>
    <property type="project" value="InterPro"/>
</dbReference>
<dbReference type="InterPro" id="IPR012337">
    <property type="entry name" value="RNaseH-like_sf"/>
</dbReference>
<name>A0A2A6CZA3_PRIPA</name>
<dbReference type="Proteomes" id="UP000005239">
    <property type="component" value="Unassembled WGS sequence"/>
</dbReference>
<accession>A0A2A6CZA3</accession>
<gene>
    <name evidence="2" type="primary">WBGene00277227</name>
</gene>
<evidence type="ECO:0000256" key="1">
    <source>
        <dbReference type="SAM" id="MobiDB-lite"/>
    </source>
</evidence>
<protein>
    <submittedName>
        <fullName evidence="2">Uncharacterized protein</fullName>
    </submittedName>
</protein>
<dbReference type="GO" id="GO:0006139">
    <property type="term" value="P:nucleobase-containing compound metabolic process"/>
    <property type="evidence" value="ECO:0007669"/>
    <property type="project" value="InterPro"/>
</dbReference>
<dbReference type="EnsemblMetazoa" id="PPA38858.1">
    <property type="protein sequence ID" value="PPA38858.1"/>
    <property type="gene ID" value="WBGene00277227"/>
</dbReference>
<accession>A0A8R1URF1</accession>
<proteinExistence type="predicted"/>
<dbReference type="PANTHER" id="PTHR47765">
    <property type="entry name" value="3'-5' EXONUCLEASE DOMAIN-CONTAINING PROTEIN"/>
    <property type="match status" value="1"/>
</dbReference>
<dbReference type="AlphaFoldDB" id="A0A2A6CZA3"/>
<reference evidence="3" key="1">
    <citation type="journal article" date="2008" name="Nat. Genet.">
        <title>The Pristionchus pacificus genome provides a unique perspective on nematode lifestyle and parasitism.</title>
        <authorList>
            <person name="Dieterich C."/>
            <person name="Clifton S.W."/>
            <person name="Schuster L.N."/>
            <person name="Chinwalla A."/>
            <person name="Delehaunty K."/>
            <person name="Dinkelacker I."/>
            <person name="Fulton L."/>
            <person name="Fulton R."/>
            <person name="Godfrey J."/>
            <person name="Minx P."/>
            <person name="Mitreva M."/>
            <person name="Roeseler W."/>
            <person name="Tian H."/>
            <person name="Witte H."/>
            <person name="Yang S.P."/>
            <person name="Wilson R.K."/>
            <person name="Sommer R.J."/>
        </authorList>
    </citation>
    <scope>NUCLEOTIDE SEQUENCE [LARGE SCALE GENOMIC DNA]</scope>
    <source>
        <strain evidence="3">PS312</strain>
    </source>
</reference>
<dbReference type="GO" id="GO:0008408">
    <property type="term" value="F:3'-5' exonuclease activity"/>
    <property type="evidence" value="ECO:0007669"/>
    <property type="project" value="InterPro"/>
</dbReference>
<feature type="region of interest" description="Disordered" evidence="1">
    <location>
        <begin position="597"/>
        <end position="632"/>
    </location>
</feature>
<dbReference type="Pfam" id="PF01612">
    <property type="entry name" value="DNA_pol_A_exo1"/>
    <property type="match status" value="1"/>
</dbReference>
<dbReference type="PANTHER" id="PTHR47765:SF3">
    <property type="entry name" value="3'-5' EXONUCLEASE DOMAIN-CONTAINING PROTEIN"/>
    <property type="match status" value="1"/>
</dbReference>
<keyword evidence="3" id="KW-1185">Reference proteome</keyword>
<dbReference type="SUPFAM" id="SSF53098">
    <property type="entry name" value="Ribonuclease H-like"/>
    <property type="match status" value="1"/>
</dbReference>